<sequence length="674" mass="77226">MFSQEPTSPLASSLPSEPENVFLRPDLSNVLHEWDTASTRYISSRNINRQSSLSLGTTLPGTPNNEVFINEKSIPIIWDPSTKSHEERVQQLGDLNIMVDEKPEFSDPDGLKVRRAQRLMKVRKLAFQCCIFGLNSSGFLLFGSWWFKGYYYVFLPFITYGVLLNFTVVITLLLWLVFRFFRPEKKNPAPETPESLMLIIPCYNENEEELRKSLDSLVEQKGIEDHRQCVFIICDGRARGPGMTQTTGDCLLDTILTEKTSRVHMKDAYMAWDKEPMDIIMQMGQYKGLNYLCIVKMTNKGKRDGLILLRSFAYKFNQRNETPTTIMSNRLFGEMTSFVLDDCGIDKFDQIVGMDADTVFDPWCIYHLISESRYPNCYGVCGVVWVDFKDGPWNMWRLMQNASYTISQGLPRLHQSIVTHKVSCLPGCCQILKVCEENNGDHILRTLFGYCPSPTDGMLKHLRGAYSEDRNHVCHVLTASPHVQTRQSIKSIAWTDVPTSLSVFMSQRKRWSMGATVNDFRLVTAKGTQWFERLRAFSNCQTWFCNIFIMGSIAGLIHAAQHVPWYITVAFLGGVIVPYTYMLTLVFWMPKGRKAKCQFLAGLVIYFFTGPFLTILVLFYTMWHLDAFSWGKTRQVISEDTDTSNDEVATEKAPYTVTVNDEEARVGITRQFSI</sequence>
<accession>A0A8J2N8X6</accession>
<dbReference type="GO" id="GO:0016020">
    <property type="term" value="C:membrane"/>
    <property type="evidence" value="ECO:0007669"/>
    <property type="project" value="UniProtKB-SubCell"/>
</dbReference>
<keyword evidence="6 10" id="KW-0812">Transmembrane</keyword>
<evidence type="ECO:0000256" key="2">
    <source>
        <dbReference type="ARBA" id="ARBA00012543"/>
    </source>
</evidence>
<keyword evidence="3" id="KW-1003">Cell membrane</keyword>
<dbReference type="InterPro" id="IPR029044">
    <property type="entry name" value="Nucleotide-diphossugar_trans"/>
</dbReference>
<evidence type="ECO:0000256" key="5">
    <source>
        <dbReference type="ARBA" id="ARBA00022679"/>
    </source>
</evidence>
<feature type="transmembrane region" description="Helical" evidence="10">
    <location>
        <begin position="600"/>
        <end position="623"/>
    </location>
</feature>
<feature type="transmembrane region" description="Helical" evidence="10">
    <location>
        <begin position="153"/>
        <end position="178"/>
    </location>
</feature>
<keyword evidence="9" id="KW-0325">Glycoprotein</keyword>
<evidence type="ECO:0000256" key="8">
    <source>
        <dbReference type="ARBA" id="ARBA00023136"/>
    </source>
</evidence>
<gene>
    <name evidence="11" type="ORF">ALTATR162_LOCUS9423</name>
</gene>
<proteinExistence type="predicted"/>
<evidence type="ECO:0000313" key="11">
    <source>
        <dbReference type="EMBL" id="CAG5180797.1"/>
    </source>
</evidence>
<organism evidence="11 12">
    <name type="scientific">Alternaria atra</name>
    <dbReference type="NCBI Taxonomy" id="119953"/>
    <lineage>
        <taxon>Eukaryota</taxon>
        <taxon>Fungi</taxon>
        <taxon>Dikarya</taxon>
        <taxon>Ascomycota</taxon>
        <taxon>Pezizomycotina</taxon>
        <taxon>Dothideomycetes</taxon>
        <taxon>Pleosporomycetidae</taxon>
        <taxon>Pleosporales</taxon>
        <taxon>Pleosporineae</taxon>
        <taxon>Pleosporaceae</taxon>
        <taxon>Alternaria</taxon>
        <taxon>Alternaria sect. Ulocladioides</taxon>
    </lineage>
</organism>
<keyword evidence="12" id="KW-1185">Reference proteome</keyword>
<keyword evidence="8 10" id="KW-0472">Membrane</keyword>
<keyword evidence="5" id="KW-0808">Transferase</keyword>
<evidence type="ECO:0000256" key="4">
    <source>
        <dbReference type="ARBA" id="ARBA00022676"/>
    </source>
</evidence>
<dbReference type="Pfam" id="PF03142">
    <property type="entry name" value="Chitin_synth_2"/>
    <property type="match status" value="2"/>
</dbReference>
<evidence type="ECO:0000256" key="7">
    <source>
        <dbReference type="ARBA" id="ARBA00022989"/>
    </source>
</evidence>
<dbReference type="EC" id="2.4.1.16" evidence="2"/>
<dbReference type="GO" id="GO:0004100">
    <property type="term" value="F:chitin synthase activity"/>
    <property type="evidence" value="ECO:0007669"/>
    <property type="project" value="UniProtKB-EC"/>
</dbReference>
<dbReference type="RefSeq" id="XP_043172992.1">
    <property type="nucleotide sequence ID" value="XM_043317057.1"/>
</dbReference>
<dbReference type="EMBL" id="CAJRGZ010000025">
    <property type="protein sequence ID" value="CAG5180797.1"/>
    <property type="molecule type" value="Genomic_DNA"/>
</dbReference>
<evidence type="ECO:0000256" key="1">
    <source>
        <dbReference type="ARBA" id="ARBA00004651"/>
    </source>
</evidence>
<evidence type="ECO:0000256" key="6">
    <source>
        <dbReference type="ARBA" id="ARBA00022692"/>
    </source>
</evidence>
<dbReference type="GO" id="GO:0006031">
    <property type="term" value="P:chitin biosynthetic process"/>
    <property type="evidence" value="ECO:0007669"/>
    <property type="project" value="TreeGrafter"/>
</dbReference>
<dbReference type="GeneID" id="67021643"/>
<feature type="transmembrane region" description="Helical" evidence="10">
    <location>
        <begin position="125"/>
        <end position="147"/>
    </location>
</feature>
<evidence type="ECO:0000256" key="3">
    <source>
        <dbReference type="ARBA" id="ARBA00022475"/>
    </source>
</evidence>
<dbReference type="AlphaFoldDB" id="A0A8J2N8X6"/>
<evidence type="ECO:0000256" key="9">
    <source>
        <dbReference type="ARBA" id="ARBA00023180"/>
    </source>
</evidence>
<protein>
    <recommendedName>
        <fullName evidence="2">chitin synthase</fullName>
        <ecNumber evidence="2">2.4.1.16</ecNumber>
    </recommendedName>
</protein>
<comment type="caution">
    <text evidence="11">The sequence shown here is derived from an EMBL/GenBank/DDBJ whole genome shotgun (WGS) entry which is preliminary data.</text>
</comment>
<dbReference type="GO" id="GO:0030428">
    <property type="term" value="C:cell septum"/>
    <property type="evidence" value="ECO:0007669"/>
    <property type="project" value="TreeGrafter"/>
</dbReference>
<dbReference type="Proteomes" id="UP000676310">
    <property type="component" value="Unassembled WGS sequence"/>
</dbReference>
<dbReference type="GO" id="GO:0071944">
    <property type="term" value="C:cell periphery"/>
    <property type="evidence" value="ECO:0007669"/>
    <property type="project" value="TreeGrafter"/>
</dbReference>
<name>A0A8J2N8X6_9PLEO</name>
<feature type="transmembrane region" description="Helical" evidence="10">
    <location>
        <begin position="543"/>
        <end position="560"/>
    </location>
</feature>
<keyword evidence="7 10" id="KW-1133">Transmembrane helix</keyword>
<evidence type="ECO:0000313" key="12">
    <source>
        <dbReference type="Proteomes" id="UP000676310"/>
    </source>
</evidence>
<dbReference type="InterPro" id="IPR004835">
    <property type="entry name" value="Chitin_synth"/>
</dbReference>
<dbReference type="PANTHER" id="PTHR22914">
    <property type="entry name" value="CHITIN SYNTHASE"/>
    <property type="match status" value="1"/>
</dbReference>
<dbReference type="SUPFAM" id="SSF53448">
    <property type="entry name" value="Nucleotide-diphospho-sugar transferases"/>
    <property type="match status" value="1"/>
</dbReference>
<dbReference type="PANTHER" id="PTHR22914:SF13">
    <property type="entry name" value="CHITIN SYNTHASE"/>
    <property type="match status" value="1"/>
</dbReference>
<reference evidence="11" key="1">
    <citation type="submission" date="2021-05" db="EMBL/GenBank/DDBJ databases">
        <authorList>
            <person name="Stam R."/>
        </authorList>
    </citation>
    <scope>NUCLEOTIDE SEQUENCE</scope>
    <source>
        <strain evidence="11">CS162</strain>
    </source>
</reference>
<dbReference type="OrthoDB" id="370884at2759"/>
<keyword evidence="4" id="KW-0328">Glycosyltransferase</keyword>
<evidence type="ECO:0000256" key="10">
    <source>
        <dbReference type="SAM" id="Phobius"/>
    </source>
</evidence>
<feature type="transmembrane region" description="Helical" evidence="10">
    <location>
        <begin position="566"/>
        <end position="588"/>
    </location>
</feature>
<comment type="subcellular location">
    <subcellularLocation>
        <location evidence="1">Cell membrane</location>
        <topology evidence="1">Multi-pass membrane protein</topology>
    </subcellularLocation>
</comment>